<evidence type="ECO:0000256" key="7">
    <source>
        <dbReference type="RuleBase" id="RU363053"/>
    </source>
</evidence>
<keyword evidence="8" id="KW-1185">Reference proteome</keyword>
<dbReference type="GO" id="GO:0005739">
    <property type="term" value="C:mitochondrion"/>
    <property type="evidence" value="ECO:0007669"/>
    <property type="project" value="TreeGrafter"/>
</dbReference>
<dbReference type="GeneID" id="103514190"/>
<keyword evidence="4 7" id="KW-1133">Transmembrane helix</keyword>
<evidence type="ECO:0000256" key="6">
    <source>
        <dbReference type="ARBA" id="ARBA00049743"/>
    </source>
</evidence>
<feature type="transmembrane region" description="Helical" evidence="7">
    <location>
        <begin position="96"/>
        <end position="118"/>
    </location>
</feature>
<dbReference type="InterPro" id="IPR007248">
    <property type="entry name" value="Mpv17_PMP22"/>
</dbReference>
<name>A0A1S3D9L5_DIACI</name>
<evidence type="ECO:0000256" key="3">
    <source>
        <dbReference type="ARBA" id="ARBA00022692"/>
    </source>
</evidence>
<dbReference type="RefSeq" id="XP_008477276.1">
    <property type="nucleotide sequence ID" value="XM_008479054.3"/>
</dbReference>
<dbReference type="PaxDb" id="121845-A0A1S3D9L5"/>
<comment type="similarity">
    <text evidence="2 7">Belongs to the peroxisomal membrane protein PXMP2/4 family.</text>
</comment>
<evidence type="ECO:0000256" key="5">
    <source>
        <dbReference type="ARBA" id="ARBA00023136"/>
    </source>
</evidence>
<evidence type="ECO:0000256" key="1">
    <source>
        <dbReference type="ARBA" id="ARBA00004141"/>
    </source>
</evidence>
<evidence type="ECO:0000313" key="9">
    <source>
        <dbReference type="RefSeq" id="XP_008477276.1"/>
    </source>
</evidence>
<evidence type="ECO:0000256" key="4">
    <source>
        <dbReference type="ARBA" id="ARBA00022989"/>
    </source>
</evidence>
<dbReference type="GO" id="GO:1901858">
    <property type="term" value="P:regulation of mitochondrial DNA metabolic process"/>
    <property type="evidence" value="ECO:0007669"/>
    <property type="project" value="TreeGrafter"/>
</dbReference>
<dbReference type="GO" id="GO:0015267">
    <property type="term" value="F:channel activity"/>
    <property type="evidence" value="ECO:0007669"/>
    <property type="project" value="TreeGrafter"/>
</dbReference>
<proteinExistence type="inferred from homology"/>
<organism evidence="8 9">
    <name type="scientific">Diaphorina citri</name>
    <name type="common">Asian citrus psyllid</name>
    <dbReference type="NCBI Taxonomy" id="121845"/>
    <lineage>
        <taxon>Eukaryota</taxon>
        <taxon>Metazoa</taxon>
        <taxon>Ecdysozoa</taxon>
        <taxon>Arthropoda</taxon>
        <taxon>Hexapoda</taxon>
        <taxon>Insecta</taxon>
        <taxon>Pterygota</taxon>
        <taxon>Neoptera</taxon>
        <taxon>Paraneoptera</taxon>
        <taxon>Hemiptera</taxon>
        <taxon>Sternorrhyncha</taxon>
        <taxon>Psylloidea</taxon>
        <taxon>Psyllidae</taxon>
        <taxon>Diaphorininae</taxon>
        <taxon>Diaphorina</taxon>
    </lineage>
</organism>
<dbReference type="PANTHER" id="PTHR11266">
    <property type="entry name" value="PEROXISOMAL MEMBRANE PROTEIN 2, PXMP2 MPV17"/>
    <property type="match status" value="1"/>
</dbReference>
<feature type="transmembrane region" description="Helical" evidence="7">
    <location>
        <begin position="64"/>
        <end position="84"/>
    </location>
</feature>
<keyword evidence="5 7" id="KW-0472">Membrane</keyword>
<dbReference type="Proteomes" id="UP000079169">
    <property type="component" value="Unplaced"/>
</dbReference>
<evidence type="ECO:0000313" key="8">
    <source>
        <dbReference type="Proteomes" id="UP000079169"/>
    </source>
</evidence>
<gene>
    <name evidence="9" type="primary">LOC103514190</name>
</gene>
<sequence>MGLGDVIAQTFIDGKQLTQINPMRTLQYSVVGLVVGPTVGKWYRILEGIYGKEAVVKKVLTDQLIFSPVFIAILVTSLNLLQGLSWDEAVTKVQNSYFDILLTGYQIWPAVQVVNFYFIPIQYRVLLVQAVAVVWNTYLSWKLNSTTVEATLTSALAKELTSKSQ</sequence>
<reference evidence="9" key="1">
    <citation type="submission" date="2025-08" db="UniProtKB">
        <authorList>
            <consortium name="RefSeq"/>
        </authorList>
    </citation>
    <scope>IDENTIFICATION</scope>
</reference>
<dbReference type="AlphaFoldDB" id="A0A1S3D9L5"/>
<dbReference type="CTD" id="4358"/>
<dbReference type="KEGG" id="dci:103514190"/>
<evidence type="ECO:0000256" key="2">
    <source>
        <dbReference type="ARBA" id="ARBA00006824"/>
    </source>
</evidence>
<dbReference type="PANTHER" id="PTHR11266:SF17">
    <property type="entry name" value="PROTEIN MPV17"/>
    <property type="match status" value="1"/>
</dbReference>
<comment type="subcellular location">
    <subcellularLocation>
        <location evidence="1">Membrane</location>
        <topology evidence="1">Multi-pass membrane protein</topology>
    </subcellularLocation>
</comment>
<dbReference type="OMA" id="WYQSKLA"/>
<accession>A0A1S3D9L5</accession>
<protein>
    <recommendedName>
        <fullName evidence="6">Mitochondrial inner membrane protein Mpv17</fullName>
    </recommendedName>
</protein>
<dbReference type="Pfam" id="PF04117">
    <property type="entry name" value="Mpv17_PMP22"/>
    <property type="match status" value="1"/>
</dbReference>
<dbReference type="GO" id="GO:0016020">
    <property type="term" value="C:membrane"/>
    <property type="evidence" value="ECO:0007669"/>
    <property type="project" value="UniProtKB-SubCell"/>
</dbReference>
<keyword evidence="3 7" id="KW-0812">Transmembrane</keyword>
<dbReference type="STRING" id="121845.A0A1S3D9L5"/>